<accession>A0ABY4Z6L6</accession>
<name>A0ABY4Z6L6_9ACTN</name>
<sequence length="57" mass="6298">MTNAPPPRTGAAANPYNSRTTPVQEPWDRIAAVRRIPYEPCAVRLSPLVNAPETRAR</sequence>
<evidence type="ECO:0000313" key="2">
    <source>
        <dbReference type="EMBL" id="USQ84683.1"/>
    </source>
</evidence>
<organism evidence="2 3">
    <name type="scientific">Streptomyces phaeoluteigriseus</name>
    <dbReference type="NCBI Taxonomy" id="114686"/>
    <lineage>
        <taxon>Bacteria</taxon>
        <taxon>Bacillati</taxon>
        <taxon>Actinomycetota</taxon>
        <taxon>Actinomycetes</taxon>
        <taxon>Kitasatosporales</taxon>
        <taxon>Streptomycetaceae</taxon>
        <taxon>Streptomyces</taxon>
        <taxon>Streptomyces aurantiacus group</taxon>
    </lineage>
</organism>
<evidence type="ECO:0000256" key="1">
    <source>
        <dbReference type="SAM" id="MobiDB-lite"/>
    </source>
</evidence>
<reference evidence="2" key="1">
    <citation type="submission" date="2022-06" db="EMBL/GenBank/DDBJ databases">
        <title>Complete genome sequence of soil microorganisms Streptomyces sp. Qhu-M197 isolated from Alpine meadows habitats on the Tibetan Plateau.</title>
        <authorList>
            <person name="Zhang B."/>
            <person name="Xiang X."/>
            <person name="Fan J."/>
        </authorList>
    </citation>
    <scope>NUCLEOTIDE SEQUENCE</scope>
    <source>
        <strain evidence="2">Qhu-M197</strain>
    </source>
</reference>
<gene>
    <name evidence="2" type="ORF">NFX46_13330</name>
</gene>
<protein>
    <submittedName>
        <fullName evidence="2">Uncharacterized protein</fullName>
    </submittedName>
</protein>
<dbReference type="Proteomes" id="UP001056374">
    <property type="component" value="Chromosome"/>
</dbReference>
<proteinExistence type="predicted"/>
<keyword evidence="3" id="KW-1185">Reference proteome</keyword>
<feature type="region of interest" description="Disordered" evidence="1">
    <location>
        <begin position="1"/>
        <end position="24"/>
    </location>
</feature>
<dbReference type="RefSeq" id="WP_252549031.1">
    <property type="nucleotide sequence ID" value="NZ_CP099468.1"/>
</dbReference>
<evidence type="ECO:0000313" key="3">
    <source>
        <dbReference type="Proteomes" id="UP001056374"/>
    </source>
</evidence>
<dbReference type="EMBL" id="CP099468">
    <property type="protein sequence ID" value="USQ84683.1"/>
    <property type="molecule type" value="Genomic_DNA"/>
</dbReference>